<feature type="binding site" evidence="4">
    <location>
        <position position="171"/>
    </location>
    <ligand>
        <name>a divalent metal cation</name>
        <dbReference type="ChEBI" id="CHEBI:60240"/>
        <label>2</label>
    </ligand>
</feature>
<feature type="binding site" evidence="4">
    <location>
        <position position="30"/>
    </location>
    <ligand>
        <name>a divalent metal cation</name>
        <dbReference type="ChEBI" id="CHEBI:60240"/>
        <label>1</label>
    </ligand>
</feature>
<feature type="binding site" evidence="4">
    <location>
        <position position="28"/>
    </location>
    <ligand>
        <name>a divalent metal cation</name>
        <dbReference type="ChEBI" id="CHEBI:60240"/>
        <label>1</label>
    </ligand>
</feature>
<dbReference type="InterPro" id="IPR018228">
    <property type="entry name" value="DNase_TatD-rel_CS"/>
</dbReference>
<dbReference type="PANTHER" id="PTHR46124">
    <property type="entry name" value="D-AMINOACYL-TRNA DEACYLASE"/>
    <property type="match status" value="1"/>
</dbReference>
<evidence type="ECO:0000256" key="3">
    <source>
        <dbReference type="ARBA" id="ARBA00022801"/>
    </source>
</evidence>
<dbReference type="Gene3D" id="3.20.20.140">
    <property type="entry name" value="Metal-dependent hydrolases"/>
    <property type="match status" value="1"/>
</dbReference>
<evidence type="ECO:0000313" key="6">
    <source>
        <dbReference type="EMBL" id="OCX72702.1"/>
    </source>
</evidence>
<dbReference type="PIRSF" id="PIRSF005902">
    <property type="entry name" value="DNase_TatD"/>
    <property type="match status" value="1"/>
</dbReference>
<name>A0A1C2I0Z8_ACITH</name>
<dbReference type="PROSITE" id="PS01090">
    <property type="entry name" value="TATD_2"/>
    <property type="match status" value="1"/>
</dbReference>
<evidence type="ECO:0000313" key="8">
    <source>
        <dbReference type="Proteomes" id="UP000095008"/>
    </source>
</evidence>
<protein>
    <submittedName>
        <fullName evidence="5">Hydrolase TatD</fullName>
    </submittedName>
</protein>
<dbReference type="PANTHER" id="PTHR46124:SF3">
    <property type="entry name" value="HYDROLASE"/>
    <property type="match status" value="1"/>
</dbReference>
<proteinExistence type="inferred from homology"/>
<evidence type="ECO:0000313" key="5">
    <source>
        <dbReference type="EMBL" id="OCX69691.1"/>
    </source>
</evidence>
<feature type="binding site" evidence="4">
    <location>
        <position position="112"/>
    </location>
    <ligand>
        <name>a divalent metal cation</name>
        <dbReference type="ChEBI" id="CHEBI:60240"/>
        <label>1</label>
    </ligand>
</feature>
<evidence type="ECO:0000256" key="2">
    <source>
        <dbReference type="ARBA" id="ARBA00022723"/>
    </source>
</evidence>
<dbReference type="GO" id="GO:0005829">
    <property type="term" value="C:cytosol"/>
    <property type="evidence" value="ECO:0007669"/>
    <property type="project" value="TreeGrafter"/>
</dbReference>
<comment type="caution">
    <text evidence="5">The sequence shown here is derived from an EMBL/GenBank/DDBJ whole genome shotgun (WGS) entry which is preliminary data.</text>
</comment>
<dbReference type="Pfam" id="PF01026">
    <property type="entry name" value="TatD_DNase"/>
    <property type="match status" value="1"/>
</dbReference>
<accession>A0A1C2I0Z8</accession>
<feature type="binding site" evidence="4">
    <location>
        <position position="221"/>
    </location>
    <ligand>
        <name>a divalent metal cation</name>
        <dbReference type="ChEBI" id="CHEBI:60240"/>
        <label>1</label>
    </ligand>
</feature>
<organism evidence="5 7">
    <name type="scientific">Acidithiobacillus thiooxidans</name>
    <name type="common">Thiobacillus thiooxidans</name>
    <dbReference type="NCBI Taxonomy" id="930"/>
    <lineage>
        <taxon>Bacteria</taxon>
        <taxon>Pseudomonadati</taxon>
        <taxon>Pseudomonadota</taxon>
        <taxon>Acidithiobacillia</taxon>
        <taxon>Acidithiobacillales</taxon>
        <taxon>Acidithiobacillaceae</taxon>
        <taxon>Acidithiobacillus</taxon>
    </lineage>
</organism>
<dbReference type="InterPro" id="IPR001130">
    <property type="entry name" value="TatD-like"/>
</dbReference>
<dbReference type="AlphaFoldDB" id="A0A1C2I0Z8"/>
<dbReference type="CDD" id="cd01310">
    <property type="entry name" value="TatD_DNAse"/>
    <property type="match status" value="1"/>
</dbReference>
<evidence type="ECO:0000256" key="4">
    <source>
        <dbReference type="PIRSR" id="PIRSR005902-1"/>
    </source>
</evidence>
<evidence type="ECO:0000313" key="7">
    <source>
        <dbReference type="Proteomes" id="UP000094893"/>
    </source>
</evidence>
<dbReference type="PROSITE" id="PS01091">
    <property type="entry name" value="TATD_3"/>
    <property type="match status" value="1"/>
</dbReference>
<dbReference type="GO" id="GO:0046872">
    <property type="term" value="F:metal ion binding"/>
    <property type="evidence" value="ECO:0007669"/>
    <property type="project" value="UniProtKB-KW"/>
</dbReference>
<dbReference type="FunFam" id="3.20.20.140:FF:000005">
    <property type="entry name" value="TatD family hydrolase"/>
    <property type="match status" value="1"/>
</dbReference>
<comment type="similarity">
    <text evidence="1">Belongs to the metallo-dependent hydrolases superfamily. TatD-type hydrolase family.</text>
</comment>
<feature type="binding site" evidence="4">
    <location>
        <position position="148"/>
    </location>
    <ligand>
        <name>a divalent metal cation</name>
        <dbReference type="ChEBI" id="CHEBI:60240"/>
        <label>2</label>
    </ligand>
</feature>
<dbReference type="STRING" id="930.GCA_002079865_04164"/>
<dbReference type="SUPFAM" id="SSF51556">
    <property type="entry name" value="Metallo-dependent hydrolases"/>
    <property type="match status" value="1"/>
</dbReference>
<dbReference type="PROSITE" id="PS01137">
    <property type="entry name" value="TATD_1"/>
    <property type="match status" value="1"/>
</dbReference>
<dbReference type="Proteomes" id="UP000094893">
    <property type="component" value="Unassembled WGS sequence"/>
</dbReference>
<dbReference type="EMBL" id="LWRY01000103">
    <property type="protein sequence ID" value="OCX72702.1"/>
    <property type="molecule type" value="Genomic_DNA"/>
</dbReference>
<dbReference type="eggNOG" id="COG0084">
    <property type="taxonomic scope" value="Bacteria"/>
</dbReference>
<dbReference type="EMBL" id="LWSA01000227">
    <property type="protein sequence ID" value="OCX69691.1"/>
    <property type="molecule type" value="Genomic_DNA"/>
</dbReference>
<gene>
    <name evidence="6" type="ORF">A6M23_09310</name>
    <name evidence="5" type="ORF">A6P07_15850</name>
</gene>
<sequence>MEIRSVNHNGNSAGTPQNPLLQGLIDSHCHLDDEAFAPDRSAVIQRAKNAGVDKILVPAYSPAFWPRLHHLCAQQSMLYPAYGVHPLYINACASNWLEQLRSLLDQAVAVGEIGLDLSESAPDYGSQVACLKMQLHLAQELNLPVILHARRTLEELSLILRDFPGLRGVVHSFSGSLVQAQRLVDRGFYLGLGGAFTHARALRLRATIQSLPLERILVETDAPWQSAESYRGQRNEPAFLLETVHALAGLLQMAPQALAGQLTRNTLTLFQEKL</sequence>
<keyword evidence="2 4" id="KW-0479">Metal-binding</keyword>
<keyword evidence="3 5" id="KW-0378">Hydrolase</keyword>
<dbReference type="GO" id="GO:0016788">
    <property type="term" value="F:hydrolase activity, acting on ester bonds"/>
    <property type="evidence" value="ECO:0007669"/>
    <property type="project" value="InterPro"/>
</dbReference>
<dbReference type="InterPro" id="IPR032466">
    <property type="entry name" value="Metal_Hydrolase"/>
</dbReference>
<dbReference type="Proteomes" id="UP000095008">
    <property type="component" value="Unassembled WGS sequence"/>
</dbReference>
<evidence type="ECO:0000256" key="1">
    <source>
        <dbReference type="ARBA" id="ARBA00009275"/>
    </source>
</evidence>
<reference evidence="5 7" key="1">
    <citation type="journal article" date="2016" name="Int. J. Mol. Sci.">
        <title>Comparative genomics of the extreme acidophile Acidithiobacillus thiooxidans reveals intraspecific divergence and niche adaptation.</title>
        <authorList>
            <person name="Zhang X."/>
            <person name="Feng X."/>
            <person name="Tao J."/>
            <person name="Ma L."/>
            <person name="Xiao Y."/>
            <person name="Liang Y."/>
            <person name="Liu X."/>
            <person name="Yin H."/>
        </authorList>
    </citation>
    <scope>NUCLEOTIDE SEQUENCE [LARGE SCALE GENOMIC DNA]</scope>
    <source>
        <strain evidence="5 7">A02</strain>
        <strain evidence="6">DXS-W</strain>
    </source>
</reference>
<keyword evidence="8" id="KW-1185">Reference proteome</keyword>